<evidence type="ECO:0000256" key="1">
    <source>
        <dbReference type="ARBA" id="ARBA00004651"/>
    </source>
</evidence>
<evidence type="ECO:0000256" key="2">
    <source>
        <dbReference type="ARBA" id="ARBA00022448"/>
    </source>
</evidence>
<evidence type="ECO:0000259" key="9">
    <source>
        <dbReference type="PROSITE" id="PS50928"/>
    </source>
</evidence>
<dbReference type="Pfam" id="PF00528">
    <property type="entry name" value="BPD_transp_1"/>
    <property type="match status" value="1"/>
</dbReference>
<dbReference type="RefSeq" id="WP_079576526.1">
    <property type="nucleotide sequence ID" value="NZ_FUZQ01000008.1"/>
</dbReference>
<feature type="compositionally biased region" description="Pro residues" evidence="8">
    <location>
        <begin position="18"/>
        <end position="30"/>
    </location>
</feature>
<dbReference type="InterPro" id="IPR035906">
    <property type="entry name" value="MetI-like_sf"/>
</dbReference>
<dbReference type="PROSITE" id="PS50928">
    <property type="entry name" value="ABC_TM1"/>
    <property type="match status" value="1"/>
</dbReference>
<evidence type="ECO:0000313" key="10">
    <source>
        <dbReference type="EMBL" id="SKC81258.1"/>
    </source>
</evidence>
<dbReference type="CDD" id="cd06261">
    <property type="entry name" value="TM_PBP2"/>
    <property type="match status" value="1"/>
</dbReference>
<feature type="domain" description="ABC transmembrane type-1" evidence="9">
    <location>
        <begin position="111"/>
        <end position="300"/>
    </location>
</feature>
<keyword evidence="3" id="KW-1003">Cell membrane</keyword>
<feature type="compositionally biased region" description="Basic and acidic residues" evidence="8">
    <location>
        <begin position="1"/>
        <end position="12"/>
    </location>
</feature>
<evidence type="ECO:0000256" key="3">
    <source>
        <dbReference type="ARBA" id="ARBA00022475"/>
    </source>
</evidence>
<feature type="region of interest" description="Disordered" evidence="8">
    <location>
        <begin position="1"/>
        <end position="39"/>
    </location>
</feature>
<sequence>MADVLTRADDRPSAGAAPRPPGAVPDPPPRWRLTARRGRSGTNTLARRVLDWTLIGLIVALTVLALVAPLLAPHDPVQPVGPPKLPPFSDGFLLGTDQIGRDTFSRVLVGLRTSWLLSIAVTAVGLVMGSLVGVVAGVAGGWVDSVLMRTTEVFLALPSMLVAVAVAAALGPGLFNTFLAVSIVWWPYYARIVRGEVRAIMARPHVEAARMAGVGRARLVRRHVLPGVVPTAIVTASLDIGNVVMVLASLSFLGLGQPAPAPELGADTSRALVEILDAWWIPLVPGVAVMLLSLLSNLAGDALRHRIAHRR</sequence>
<dbReference type="OrthoDB" id="9812701at2"/>
<keyword evidence="5 7" id="KW-1133">Transmembrane helix</keyword>
<dbReference type="PANTHER" id="PTHR43386:SF1">
    <property type="entry name" value="D,D-DIPEPTIDE TRANSPORT SYSTEM PERMEASE PROTEIN DDPC-RELATED"/>
    <property type="match status" value="1"/>
</dbReference>
<keyword evidence="6 7" id="KW-0472">Membrane</keyword>
<comment type="similarity">
    <text evidence="7">Belongs to the binding-protein-dependent transport system permease family.</text>
</comment>
<protein>
    <submittedName>
        <fullName evidence="10">Peptide/nickel transport system permease protein</fullName>
    </submittedName>
</protein>
<dbReference type="PANTHER" id="PTHR43386">
    <property type="entry name" value="OLIGOPEPTIDE TRANSPORT SYSTEM PERMEASE PROTEIN APPC"/>
    <property type="match status" value="1"/>
</dbReference>
<evidence type="ECO:0000256" key="8">
    <source>
        <dbReference type="SAM" id="MobiDB-lite"/>
    </source>
</evidence>
<dbReference type="SUPFAM" id="SSF161098">
    <property type="entry name" value="MetI-like"/>
    <property type="match status" value="1"/>
</dbReference>
<keyword evidence="4 7" id="KW-0812">Transmembrane</keyword>
<feature type="transmembrane region" description="Helical" evidence="7">
    <location>
        <begin position="115"/>
        <end position="141"/>
    </location>
</feature>
<feature type="transmembrane region" description="Helical" evidence="7">
    <location>
        <begin position="228"/>
        <end position="253"/>
    </location>
</feature>
<dbReference type="InterPro" id="IPR050366">
    <property type="entry name" value="BP-dependent_transpt_permease"/>
</dbReference>
<organism evidence="10 11">
    <name type="scientific">Krasilnikoviella flava</name>
    <dbReference type="NCBI Taxonomy" id="526729"/>
    <lineage>
        <taxon>Bacteria</taxon>
        <taxon>Bacillati</taxon>
        <taxon>Actinomycetota</taxon>
        <taxon>Actinomycetes</taxon>
        <taxon>Micrococcales</taxon>
        <taxon>Promicromonosporaceae</taxon>
        <taxon>Krasilnikoviella</taxon>
    </lineage>
</organism>
<evidence type="ECO:0000256" key="7">
    <source>
        <dbReference type="RuleBase" id="RU363032"/>
    </source>
</evidence>
<comment type="subcellular location">
    <subcellularLocation>
        <location evidence="1 7">Cell membrane</location>
        <topology evidence="1 7">Multi-pass membrane protein</topology>
    </subcellularLocation>
</comment>
<dbReference type="GO" id="GO:0055085">
    <property type="term" value="P:transmembrane transport"/>
    <property type="evidence" value="ECO:0007669"/>
    <property type="project" value="InterPro"/>
</dbReference>
<evidence type="ECO:0000313" key="11">
    <source>
        <dbReference type="Proteomes" id="UP000189777"/>
    </source>
</evidence>
<feature type="transmembrane region" description="Helical" evidence="7">
    <location>
        <begin position="279"/>
        <end position="300"/>
    </location>
</feature>
<dbReference type="AlphaFoldDB" id="A0A1T5M0A8"/>
<accession>A0A1T5M0A8</accession>
<evidence type="ECO:0000256" key="6">
    <source>
        <dbReference type="ARBA" id="ARBA00023136"/>
    </source>
</evidence>
<reference evidence="10 11" key="1">
    <citation type="submission" date="2017-02" db="EMBL/GenBank/DDBJ databases">
        <authorList>
            <person name="Peterson S.W."/>
        </authorList>
    </citation>
    <scope>NUCLEOTIDE SEQUENCE [LARGE SCALE GENOMIC DNA]</scope>
    <source>
        <strain evidence="10 11">DSM 21481</strain>
    </source>
</reference>
<gene>
    <name evidence="10" type="ORF">SAMN04324258_4196</name>
</gene>
<dbReference type="InterPro" id="IPR000515">
    <property type="entry name" value="MetI-like"/>
</dbReference>
<feature type="transmembrane region" description="Helical" evidence="7">
    <location>
        <begin position="49"/>
        <end position="72"/>
    </location>
</feature>
<dbReference type="STRING" id="526729.SAMN04324258_4196"/>
<evidence type="ECO:0000256" key="5">
    <source>
        <dbReference type="ARBA" id="ARBA00022989"/>
    </source>
</evidence>
<proteinExistence type="inferred from homology"/>
<dbReference type="EMBL" id="FUZQ01000008">
    <property type="protein sequence ID" value="SKC81258.1"/>
    <property type="molecule type" value="Genomic_DNA"/>
</dbReference>
<name>A0A1T5M0A8_9MICO</name>
<dbReference type="Proteomes" id="UP000189777">
    <property type="component" value="Unassembled WGS sequence"/>
</dbReference>
<keyword evidence="2 7" id="KW-0813">Transport</keyword>
<feature type="transmembrane region" description="Helical" evidence="7">
    <location>
        <begin position="153"/>
        <end position="171"/>
    </location>
</feature>
<feature type="transmembrane region" description="Helical" evidence="7">
    <location>
        <begin position="177"/>
        <end position="193"/>
    </location>
</feature>
<evidence type="ECO:0000256" key="4">
    <source>
        <dbReference type="ARBA" id="ARBA00022692"/>
    </source>
</evidence>
<dbReference type="GO" id="GO:0005886">
    <property type="term" value="C:plasma membrane"/>
    <property type="evidence" value="ECO:0007669"/>
    <property type="project" value="UniProtKB-SubCell"/>
</dbReference>
<keyword evidence="11" id="KW-1185">Reference proteome</keyword>
<dbReference type="Gene3D" id="1.10.3720.10">
    <property type="entry name" value="MetI-like"/>
    <property type="match status" value="1"/>
</dbReference>